<evidence type="ECO:0000313" key="4">
    <source>
        <dbReference type="EMBL" id="KAK0371885.1"/>
    </source>
</evidence>
<comment type="caution">
    <text evidence="4">The sequence shown here is derived from an EMBL/GenBank/DDBJ whole genome shotgun (WGS) entry which is preliminary data.</text>
</comment>
<dbReference type="SUPFAM" id="SSF50685">
    <property type="entry name" value="Barwin-like endoglucanases"/>
    <property type="match status" value="1"/>
</dbReference>
<proteinExistence type="inferred from homology"/>
<organism evidence="4 5">
    <name type="scientific">Colletotrichum limetticola</name>
    <dbReference type="NCBI Taxonomy" id="1209924"/>
    <lineage>
        <taxon>Eukaryota</taxon>
        <taxon>Fungi</taxon>
        <taxon>Dikarya</taxon>
        <taxon>Ascomycota</taxon>
        <taxon>Pezizomycotina</taxon>
        <taxon>Sordariomycetes</taxon>
        <taxon>Hypocreomycetidae</taxon>
        <taxon>Glomerellales</taxon>
        <taxon>Glomerellaceae</taxon>
        <taxon>Colletotrichum</taxon>
        <taxon>Colletotrichum acutatum species complex</taxon>
    </lineage>
</organism>
<dbReference type="InterPro" id="IPR010829">
    <property type="entry name" value="Cerato-platanin"/>
</dbReference>
<evidence type="ECO:0000256" key="2">
    <source>
        <dbReference type="ARBA" id="ARBA00010421"/>
    </source>
</evidence>
<evidence type="ECO:0000256" key="1">
    <source>
        <dbReference type="ARBA" id="ARBA00004613"/>
    </source>
</evidence>
<reference evidence="4" key="1">
    <citation type="submission" date="2023-04" db="EMBL/GenBank/DDBJ databases">
        <title>Colletotrichum limetticola genome sequence.</title>
        <authorList>
            <person name="Baroncelli R."/>
        </authorList>
    </citation>
    <scope>NUCLEOTIDE SEQUENCE</scope>
    <source>
        <strain evidence="4">KLA-Anderson</strain>
    </source>
</reference>
<dbReference type="Gene3D" id="2.40.40.10">
    <property type="entry name" value="RlpA-like domain"/>
    <property type="match status" value="1"/>
</dbReference>
<comment type="similarity">
    <text evidence="2">Belongs to the cerato-platanin family.</text>
</comment>
<sequence>MIRFGSGLVMEPKVVKRLIIVRDELRSRLYKLHLQHHLNHTFTTPNTTFKMQFSNLVTILSSIAAAAAVSVSYDTGYDDGSRSLTAVSCSDGANGLITKYGWQNQGQVAKFPYIGGADAIAGWNSPNCGTCWQLTYNGKSINVLAIDHAGSGFNLALGAMNDLTNGQAAQLGRIDAQATQVGLDACGL</sequence>
<gene>
    <name evidence="4" type="ORF">CLIM01_10766</name>
</gene>
<dbReference type="Proteomes" id="UP001169217">
    <property type="component" value="Unassembled WGS sequence"/>
</dbReference>
<dbReference type="Pfam" id="PF07249">
    <property type="entry name" value="Cerato-platanin"/>
    <property type="match status" value="1"/>
</dbReference>
<keyword evidence="3" id="KW-0964">Secreted</keyword>
<dbReference type="EMBL" id="JARUPT010000409">
    <property type="protein sequence ID" value="KAK0371885.1"/>
    <property type="molecule type" value="Genomic_DNA"/>
</dbReference>
<comment type="subcellular location">
    <subcellularLocation>
        <location evidence="1">Secreted</location>
    </subcellularLocation>
</comment>
<protein>
    <submittedName>
        <fullName evidence="4">Cerato-platanin</fullName>
    </submittedName>
</protein>
<keyword evidence="5" id="KW-1185">Reference proteome</keyword>
<accession>A0ABQ9PJD9</accession>
<name>A0ABQ9PJD9_9PEZI</name>
<evidence type="ECO:0000256" key="3">
    <source>
        <dbReference type="ARBA" id="ARBA00022525"/>
    </source>
</evidence>
<evidence type="ECO:0000313" key="5">
    <source>
        <dbReference type="Proteomes" id="UP001169217"/>
    </source>
</evidence>
<dbReference type="CDD" id="cd22778">
    <property type="entry name" value="DPBB_CEPL-like"/>
    <property type="match status" value="1"/>
</dbReference>
<dbReference type="InterPro" id="IPR036908">
    <property type="entry name" value="RlpA-like_sf"/>
</dbReference>